<reference evidence="9" key="1">
    <citation type="journal article" date="2019" name="Int. J. Syst. Evol. Microbiol.">
        <title>The Global Catalogue of Microorganisms (GCM) 10K type strain sequencing project: providing services to taxonomists for standard genome sequencing and annotation.</title>
        <authorList>
            <consortium name="The Broad Institute Genomics Platform"/>
            <consortium name="The Broad Institute Genome Sequencing Center for Infectious Disease"/>
            <person name="Wu L."/>
            <person name="Ma J."/>
        </authorList>
    </citation>
    <scope>NUCLEOTIDE SEQUENCE [LARGE SCALE GENOMIC DNA]</scope>
    <source>
        <strain evidence="9">JCM 6833</strain>
    </source>
</reference>
<protein>
    <recommendedName>
        <fullName evidence="7">Protein kinase domain-containing protein</fullName>
    </recommendedName>
</protein>
<dbReference type="Pfam" id="PF00069">
    <property type="entry name" value="Pkinase"/>
    <property type="match status" value="1"/>
</dbReference>
<evidence type="ECO:0000256" key="5">
    <source>
        <dbReference type="SAM" id="MobiDB-lite"/>
    </source>
</evidence>
<dbReference type="RefSeq" id="WP_344546349.1">
    <property type="nucleotide sequence ID" value="NZ_BAAATD010000010.1"/>
</dbReference>
<dbReference type="Gene3D" id="1.10.510.10">
    <property type="entry name" value="Transferase(Phosphotransferase) domain 1"/>
    <property type="match status" value="1"/>
</dbReference>
<evidence type="ECO:0000256" key="6">
    <source>
        <dbReference type="SAM" id="Phobius"/>
    </source>
</evidence>
<evidence type="ECO:0000256" key="2">
    <source>
        <dbReference type="ARBA" id="ARBA00022741"/>
    </source>
</evidence>
<dbReference type="CDD" id="cd14014">
    <property type="entry name" value="STKc_PknB_like"/>
    <property type="match status" value="1"/>
</dbReference>
<keyword evidence="6" id="KW-0812">Transmembrane</keyword>
<dbReference type="PROSITE" id="PS50011">
    <property type="entry name" value="PROTEIN_KINASE_DOM"/>
    <property type="match status" value="1"/>
</dbReference>
<organism evidence="8 9">
    <name type="scientific">Actinomadura fulvescens</name>
    <dbReference type="NCBI Taxonomy" id="46160"/>
    <lineage>
        <taxon>Bacteria</taxon>
        <taxon>Bacillati</taxon>
        <taxon>Actinomycetota</taxon>
        <taxon>Actinomycetes</taxon>
        <taxon>Streptosporangiales</taxon>
        <taxon>Thermomonosporaceae</taxon>
        <taxon>Actinomadura</taxon>
    </lineage>
</organism>
<dbReference type="InterPro" id="IPR011009">
    <property type="entry name" value="Kinase-like_dom_sf"/>
</dbReference>
<proteinExistence type="predicted"/>
<feature type="region of interest" description="Disordered" evidence="5">
    <location>
        <begin position="288"/>
        <end position="468"/>
    </location>
</feature>
<evidence type="ECO:0000313" key="9">
    <source>
        <dbReference type="Proteomes" id="UP001501509"/>
    </source>
</evidence>
<feature type="domain" description="Protein kinase" evidence="7">
    <location>
        <begin position="18"/>
        <end position="273"/>
    </location>
</feature>
<sequence length="647" mass="66318">MAEALPLQPGDPRQLGDYEIIGRLGVGEQGAVFLGRSPAGGTVAVKLLHLRLSGEPAARARFAGAFAAARRVSGFCTAAIIDADVESDRPYVVSEYVGGPSLHRLVTEEGPRGGAVTERLAAGMAVALAAAHRAGAVHHDFKPGNVLLGRDGPRVTDLGVARALEAVTAAPTGRVTDDPSYKAPEQLRGVGIGPAADIFAWGATLLFAVTGSAPFGEDSQSEVMQRIVYDEPDLSALPESLREVVGDALAKEPDDRPAARDVLDRLVGTEGTLADRLPDRMVTEGRALAAASAPVPGPAPAGPAAPRSQPTITVRPPISVPPALRNEMEVTRPESPAGAPAGKAARVGQAEEVPPGVRSDEATQAMPAVPAHPQALPPARPPTPPAGPGSPAGPAAPGGPGSPAPAGPGSPAGPASPRNPAGPGSPGGLAGPLSLPAAIPAPAESSERVPHLIPGMDTGAQRQLPDDDQRHHTAVLAAPPVSRMPRMPRFRRPDNHVLGVAASLTIGVLVGIAIIALVLWPQLKGDSDDSPQTRPANDDRPVSTIPASFAGTWKGTAVNARSSASFPIEVTFQAGNKVAQARLNNNCVGTLTLTSGTTQRLEMSLTVAKPCTSGNVRVVRQPDGTLQYAWMHQPGADPGYQGKLRKA</sequence>
<comment type="caution">
    <text evidence="8">The sequence shown here is derived from an EMBL/GenBank/DDBJ whole genome shotgun (WGS) entry which is preliminary data.</text>
</comment>
<feature type="region of interest" description="Disordered" evidence="5">
    <location>
        <begin position="526"/>
        <end position="545"/>
    </location>
</feature>
<evidence type="ECO:0000256" key="3">
    <source>
        <dbReference type="ARBA" id="ARBA00022777"/>
    </source>
</evidence>
<name>A0ABP6CN06_9ACTN</name>
<keyword evidence="3" id="KW-0418">Kinase</keyword>
<feature type="compositionally biased region" description="Low complexity" evidence="5">
    <location>
        <begin position="431"/>
        <end position="443"/>
    </location>
</feature>
<evidence type="ECO:0000256" key="1">
    <source>
        <dbReference type="ARBA" id="ARBA00022679"/>
    </source>
</evidence>
<keyword evidence="1" id="KW-0808">Transferase</keyword>
<feature type="transmembrane region" description="Helical" evidence="6">
    <location>
        <begin position="497"/>
        <end position="520"/>
    </location>
</feature>
<evidence type="ECO:0000313" key="8">
    <source>
        <dbReference type="EMBL" id="GAA2620566.1"/>
    </source>
</evidence>
<dbReference type="InterPro" id="IPR000719">
    <property type="entry name" value="Prot_kinase_dom"/>
</dbReference>
<keyword evidence="6" id="KW-0472">Membrane</keyword>
<feature type="compositionally biased region" description="Low complexity" evidence="5">
    <location>
        <begin position="409"/>
        <end position="422"/>
    </location>
</feature>
<feature type="compositionally biased region" description="Pro residues" evidence="5">
    <location>
        <begin position="375"/>
        <end position="388"/>
    </location>
</feature>
<gene>
    <name evidence="8" type="ORF">GCM10010411_65520</name>
</gene>
<dbReference type="SUPFAM" id="SSF56112">
    <property type="entry name" value="Protein kinase-like (PK-like)"/>
    <property type="match status" value="1"/>
</dbReference>
<evidence type="ECO:0000256" key="4">
    <source>
        <dbReference type="ARBA" id="ARBA00022840"/>
    </source>
</evidence>
<dbReference type="Gene3D" id="3.30.200.20">
    <property type="entry name" value="Phosphorylase Kinase, domain 1"/>
    <property type="match status" value="1"/>
</dbReference>
<dbReference type="Proteomes" id="UP001501509">
    <property type="component" value="Unassembled WGS sequence"/>
</dbReference>
<dbReference type="EMBL" id="BAAATD010000010">
    <property type="protein sequence ID" value="GAA2620566.1"/>
    <property type="molecule type" value="Genomic_DNA"/>
</dbReference>
<dbReference type="PANTHER" id="PTHR43289:SF34">
    <property type="entry name" value="SERINE_THREONINE-PROTEIN KINASE YBDM-RELATED"/>
    <property type="match status" value="1"/>
</dbReference>
<keyword evidence="2" id="KW-0547">Nucleotide-binding</keyword>
<keyword evidence="4" id="KW-0067">ATP-binding</keyword>
<keyword evidence="9" id="KW-1185">Reference proteome</keyword>
<evidence type="ECO:0000259" key="7">
    <source>
        <dbReference type="PROSITE" id="PS50011"/>
    </source>
</evidence>
<keyword evidence="6" id="KW-1133">Transmembrane helix</keyword>
<accession>A0ABP6CN06</accession>
<dbReference type="PANTHER" id="PTHR43289">
    <property type="entry name" value="MITOGEN-ACTIVATED PROTEIN KINASE KINASE KINASE 20-RELATED"/>
    <property type="match status" value="1"/>
</dbReference>